<dbReference type="EMBL" id="JAIWYP010000006">
    <property type="protein sequence ID" value="KAH3804163.1"/>
    <property type="molecule type" value="Genomic_DNA"/>
</dbReference>
<sequence>MVCALKLPVLGLMHLNNVTWSVYSSYLHYFSWWSYFSYHNEDFYTYFKHHLWLTITEKITTCLVLNLWGMDHFIADVMYGQGRNFHKARTFGEFNDRPKFSKFHRLSILTMVKFCRQTLILYLKELLFNGLNLNI</sequence>
<evidence type="ECO:0000313" key="2">
    <source>
        <dbReference type="Proteomes" id="UP000828390"/>
    </source>
</evidence>
<reference evidence="1" key="1">
    <citation type="journal article" date="2019" name="bioRxiv">
        <title>The Genome of the Zebra Mussel, Dreissena polymorpha: A Resource for Invasive Species Research.</title>
        <authorList>
            <person name="McCartney M.A."/>
            <person name="Auch B."/>
            <person name="Kono T."/>
            <person name="Mallez S."/>
            <person name="Zhang Y."/>
            <person name="Obille A."/>
            <person name="Becker A."/>
            <person name="Abrahante J.E."/>
            <person name="Garbe J."/>
            <person name="Badalamenti J.P."/>
            <person name="Herman A."/>
            <person name="Mangelson H."/>
            <person name="Liachko I."/>
            <person name="Sullivan S."/>
            <person name="Sone E.D."/>
            <person name="Koren S."/>
            <person name="Silverstein K.A.T."/>
            <person name="Beckman K.B."/>
            <person name="Gohl D.M."/>
        </authorList>
    </citation>
    <scope>NUCLEOTIDE SEQUENCE</scope>
    <source>
        <strain evidence="1">Duluth1</strain>
        <tissue evidence="1">Whole animal</tissue>
    </source>
</reference>
<dbReference type="AlphaFoldDB" id="A0A9D4FVY1"/>
<comment type="caution">
    <text evidence="1">The sequence shown here is derived from an EMBL/GenBank/DDBJ whole genome shotgun (WGS) entry which is preliminary data.</text>
</comment>
<accession>A0A9D4FVY1</accession>
<dbReference type="Proteomes" id="UP000828390">
    <property type="component" value="Unassembled WGS sequence"/>
</dbReference>
<reference evidence="1" key="2">
    <citation type="submission" date="2020-11" db="EMBL/GenBank/DDBJ databases">
        <authorList>
            <person name="McCartney M.A."/>
            <person name="Auch B."/>
            <person name="Kono T."/>
            <person name="Mallez S."/>
            <person name="Becker A."/>
            <person name="Gohl D.M."/>
            <person name="Silverstein K.A.T."/>
            <person name="Koren S."/>
            <person name="Bechman K.B."/>
            <person name="Herman A."/>
            <person name="Abrahante J.E."/>
            <person name="Garbe J."/>
        </authorList>
    </citation>
    <scope>NUCLEOTIDE SEQUENCE</scope>
    <source>
        <strain evidence="1">Duluth1</strain>
        <tissue evidence="1">Whole animal</tissue>
    </source>
</reference>
<name>A0A9D4FVY1_DREPO</name>
<organism evidence="1 2">
    <name type="scientific">Dreissena polymorpha</name>
    <name type="common">Zebra mussel</name>
    <name type="synonym">Mytilus polymorpha</name>
    <dbReference type="NCBI Taxonomy" id="45954"/>
    <lineage>
        <taxon>Eukaryota</taxon>
        <taxon>Metazoa</taxon>
        <taxon>Spiralia</taxon>
        <taxon>Lophotrochozoa</taxon>
        <taxon>Mollusca</taxon>
        <taxon>Bivalvia</taxon>
        <taxon>Autobranchia</taxon>
        <taxon>Heteroconchia</taxon>
        <taxon>Euheterodonta</taxon>
        <taxon>Imparidentia</taxon>
        <taxon>Neoheterodontei</taxon>
        <taxon>Myida</taxon>
        <taxon>Dreissenoidea</taxon>
        <taxon>Dreissenidae</taxon>
        <taxon>Dreissena</taxon>
    </lineage>
</organism>
<protein>
    <submittedName>
        <fullName evidence="1">Uncharacterized protein</fullName>
    </submittedName>
</protein>
<keyword evidence="2" id="KW-1185">Reference proteome</keyword>
<proteinExistence type="predicted"/>
<evidence type="ECO:0000313" key="1">
    <source>
        <dbReference type="EMBL" id="KAH3804163.1"/>
    </source>
</evidence>
<gene>
    <name evidence="1" type="ORF">DPMN_132445</name>
</gene>